<feature type="non-terminal residue" evidence="1">
    <location>
        <position position="1"/>
    </location>
</feature>
<proteinExistence type="predicted"/>
<reference evidence="1" key="1">
    <citation type="journal article" date="2014" name="Front. Microbiol.">
        <title>High frequency of phylogenetically diverse reductive dehalogenase-homologous genes in deep subseafloor sedimentary metagenomes.</title>
        <authorList>
            <person name="Kawai M."/>
            <person name="Futagami T."/>
            <person name="Toyoda A."/>
            <person name="Takaki Y."/>
            <person name="Nishi S."/>
            <person name="Hori S."/>
            <person name="Arai W."/>
            <person name="Tsubouchi T."/>
            <person name="Morono Y."/>
            <person name="Uchiyama I."/>
            <person name="Ito T."/>
            <person name="Fujiyama A."/>
            <person name="Inagaki F."/>
            <person name="Takami H."/>
        </authorList>
    </citation>
    <scope>NUCLEOTIDE SEQUENCE</scope>
    <source>
        <strain evidence="1">Expedition CK06-06</strain>
    </source>
</reference>
<dbReference type="EMBL" id="BARS01006371">
    <property type="protein sequence ID" value="GAF68156.1"/>
    <property type="molecule type" value="Genomic_DNA"/>
</dbReference>
<dbReference type="AlphaFoldDB" id="X0RYT5"/>
<gene>
    <name evidence="1" type="ORF">S01H1_12414</name>
</gene>
<sequence length="281" mass="29141">LDTANGLYARIDSLTIGYTAGALEVLNGGITGIKLDSGVVDATKGLTYSANQISVVTDTDSIDFDGSGRLKISDNYLDVILGTNVVTQISTGGVDIMGNIDLTTSNTDSYNIISLSATAVHNVALDDTLVLTLDLNEAIFDAKIQALVDVPLIFDRVSTIFTSTDSSIDIDTATPNVIDIQIAASAAIPIPGASVSSVEAVASAGSSADYSRADHVHNVSDGALTIAKTSNLQTTLDTKIEIGTAVGNITIEAQGLVIDSGTNRWRLIVDSNGNLDTVLHI</sequence>
<organism evidence="1">
    <name type="scientific">marine sediment metagenome</name>
    <dbReference type="NCBI Taxonomy" id="412755"/>
    <lineage>
        <taxon>unclassified sequences</taxon>
        <taxon>metagenomes</taxon>
        <taxon>ecological metagenomes</taxon>
    </lineage>
</organism>
<protein>
    <submittedName>
        <fullName evidence="1">Uncharacterized protein</fullName>
    </submittedName>
</protein>
<accession>X0RYT5</accession>
<evidence type="ECO:0000313" key="1">
    <source>
        <dbReference type="EMBL" id="GAF68156.1"/>
    </source>
</evidence>
<comment type="caution">
    <text evidence="1">The sequence shown here is derived from an EMBL/GenBank/DDBJ whole genome shotgun (WGS) entry which is preliminary data.</text>
</comment>
<name>X0RYT5_9ZZZZ</name>